<dbReference type="GO" id="GO:0035336">
    <property type="term" value="P:long-chain fatty-acyl-CoA metabolic process"/>
    <property type="evidence" value="ECO:0007669"/>
    <property type="project" value="TreeGrafter"/>
</dbReference>
<dbReference type="EC" id="1.2.1.84" evidence="10"/>
<dbReference type="GO" id="GO:0016579">
    <property type="term" value="P:protein deubiquitination"/>
    <property type="evidence" value="ECO:0007669"/>
    <property type="project" value="InterPro"/>
</dbReference>
<evidence type="ECO:0000259" key="12">
    <source>
        <dbReference type="PROSITE" id="PS50235"/>
    </source>
</evidence>
<dbReference type="InterPro" id="IPR033640">
    <property type="entry name" value="FAR_C"/>
</dbReference>
<keyword evidence="6 10" id="KW-1133">Transmembrane helix</keyword>
<evidence type="ECO:0000256" key="2">
    <source>
        <dbReference type="ARBA" id="ARBA00005928"/>
    </source>
</evidence>
<evidence type="ECO:0000256" key="4">
    <source>
        <dbReference type="ARBA" id="ARBA00022692"/>
    </source>
</evidence>
<evidence type="ECO:0000313" key="13">
    <source>
        <dbReference type="EMBL" id="KAH0813617.1"/>
    </source>
</evidence>
<dbReference type="InterPro" id="IPR036291">
    <property type="entry name" value="NAD(P)-bd_dom_sf"/>
</dbReference>
<evidence type="ECO:0000256" key="6">
    <source>
        <dbReference type="ARBA" id="ARBA00022989"/>
    </source>
</evidence>
<evidence type="ECO:0000256" key="8">
    <source>
        <dbReference type="ARBA" id="ARBA00023136"/>
    </source>
</evidence>
<feature type="transmembrane region" description="Helical" evidence="10">
    <location>
        <begin position="966"/>
        <end position="985"/>
    </location>
</feature>
<dbReference type="SUPFAM" id="SSF54001">
    <property type="entry name" value="Cysteine proteinases"/>
    <property type="match status" value="1"/>
</dbReference>
<dbReference type="InterPro" id="IPR028889">
    <property type="entry name" value="USP"/>
</dbReference>
<keyword evidence="14" id="KW-1185">Reference proteome</keyword>
<keyword evidence="4 10" id="KW-0812">Transmembrane</keyword>
<dbReference type="InterPro" id="IPR038765">
    <property type="entry name" value="Papain-like_cys_pep_sf"/>
</dbReference>
<sequence>MDLFEAHNITFLDLTGVDDQEREQVLNSLYAENANVQLPWRVPKHKVHKTDVKNTYVSPSNYQQENHKIVPQHQVYLSNQVEYDTTYVAQQEHYSSPPSTSVYAPAINYPMRQPQYVVYSTLPANYHQSYPMSPVVTTNIPNNVNFANGVVCSQSTVDISPICANYVADDVPYQSAEGYLPQPTYVLPNHQQDSLSDAGSAQKDEPSPDKNTDSTQEQNGVVQKNEEAARAPTKSWASLFSGSKTSHLSNNENGNNEHEKSSLTEAVNKQINDEEMCPIRHPMKSQFVDPNCYRMGEFLLNHSVDGRTISLQPRGLINRSNYCYINSILQALLACPPVYNLLTGLSEQNTSKEKQKATPIIDGMCRFVKEFQHLPAGLRVRRHDKNQKKDQGVSIDYDLPFEPSWMYKVLNGIRSDSFLVEGRQEDAEEFLGCLLNGLNDEMLELMKLVKSDLASNKFDTKSNDEEADKEWQVMGPKNKGGITRQIEFVKTPISNIFGGFLKSRIHRAGDHSTYNIQPFFTLQLNIEKVKTVREALEALVSKNQLEGVTSEKTNEEVEAWQQVTLEELPVILILHLKCFDFKLNGCTKIVKALEFPIDLKIDSKNMAPKERSKIVEWYDGKSIFITGGSGFMGKVLVEKLLYSCSGVKQIYILIRAKRGKEPQTRIQEMWTLPMFSRLKESRPDAINKVIPVTGDLNSEGLGLSRQDLDLLVNNANVVFHCGATLKLEATLKDAIEQNTAGTARVIDVAKQMKNLNAFIYFSTAFCSADIEVFEEKVYDCRDNPRDVIEVAKWMKDDALQMATPSIIAPHPNTYTYSKRLAEKLVADELVNMPVCIVRPSVVVPAMKEPLPGWVDSLNGPMGLLVGAGKGVIRSMLAKGENKAQLVPVDIAINATIVIAQRIGSKKEKMKEVPVYNLTQDEVLPITMGEILDRGRRIVYENPFEMQIWYPDGDIRSSRLIHEIYCIFLHWLPAYFIDFLLFIFRYQRFMVRLQRKIHDGLGLLQFFTVRQWIFKSSNFLNLTNDMTEEEKNIFCMDFLAVSAEEYLTVSILGARQYLMKEDLSTIPRCRTKQKM</sequence>
<keyword evidence="8 10" id="KW-0472">Membrane</keyword>
<keyword evidence="10" id="KW-0560">Oxidoreductase</keyword>
<organism evidence="13 14">
    <name type="scientific">Tenebrio molitor</name>
    <name type="common">Yellow mealworm beetle</name>
    <dbReference type="NCBI Taxonomy" id="7067"/>
    <lineage>
        <taxon>Eukaryota</taxon>
        <taxon>Metazoa</taxon>
        <taxon>Ecdysozoa</taxon>
        <taxon>Arthropoda</taxon>
        <taxon>Hexapoda</taxon>
        <taxon>Insecta</taxon>
        <taxon>Pterygota</taxon>
        <taxon>Neoptera</taxon>
        <taxon>Endopterygota</taxon>
        <taxon>Coleoptera</taxon>
        <taxon>Polyphaga</taxon>
        <taxon>Cucujiformia</taxon>
        <taxon>Tenebrionidae</taxon>
        <taxon>Tenebrio</taxon>
    </lineage>
</organism>
<dbReference type="GO" id="GO:0080019">
    <property type="term" value="F:alcohol-forming very long-chain fatty acyl-CoA reductase activity"/>
    <property type="evidence" value="ECO:0007669"/>
    <property type="project" value="InterPro"/>
</dbReference>
<dbReference type="FunFam" id="3.40.50.720:FF:000143">
    <property type="entry name" value="Fatty acyl-CoA reductase"/>
    <property type="match status" value="1"/>
</dbReference>
<evidence type="ECO:0000256" key="11">
    <source>
        <dbReference type="SAM" id="MobiDB-lite"/>
    </source>
</evidence>
<feature type="domain" description="USP" evidence="12">
    <location>
        <begin position="314"/>
        <end position="819"/>
    </location>
</feature>
<dbReference type="Pfam" id="PF00443">
    <property type="entry name" value="UCH"/>
    <property type="match status" value="1"/>
</dbReference>
<dbReference type="FunFam" id="3.90.70.10:FF:000092">
    <property type="entry name" value="Ubiquitin carboxyl-terminal hydrolase"/>
    <property type="match status" value="1"/>
</dbReference>
<evidence type="ECO:0000256" key="3">
    <source>
        <dbReference type="ARBA" id="ARBA00022516"/>
    </source>
</evidence>
<evidence type="ECO:0000256" key="1">
    <source>
        <dbReference type="ARBA" id="ARBA00004141"/>
    </source>
</evidence>
<dbReference type="PROSITE" id="PS50235">
    <property type="entry name" value="USP_3"/>
    <property type="match status" value="1"/>
</dbReference>
<keyword evidence="7 10" id="KW-0443">Lipid metabolism</keyword>
<keyword evidence="5 10" id="KW-0521">NADP</keyword>
<gene>
    <name evidence="13" type="ORF">GEV33_009174</name>
</gene>
<dbReference type="InterPro" id="IPR026055">
    <property type="entry name" value="FAR"/>
</dbReference>
<comment type="function">
    <text evidence="10">Catalyzes the reduction of fatty acyl-CoA to fatty alcohols.</text>
</comment>
<dbReference type="CDD" id="cd09071">
    <property type="entry name" value="FAR_C"/>
    <property type="match status" value="1"/>
</dbReference>
<dbReference type="GO" id="GO:0102965">
    <property type="term" value="F:alcohol-forming long-chain fatty acyl-CoA reductase activity"/>
    <property type="evidence" value="ECO:0007669"/>
    <property type="project" value="UniProtKB-EC"/>
</dbReference>
<dbReference type="GO" id="GO:0005777">
    <property type="term" value="C:peroxisome"/>
    <property type="evidence" value="ECO:0007669"/>
    <property type="project" value="TreeGrafter"/>
</dbReference>
<reference evidence="13" key="2">
    <citation type="submission" date="2021-08" db="EMBL/GenBank/DDBJ databases">
        <authorList>
            <person name="Eriksson T."/>
        </authorList>
    </citation>
    <scope>NUCLEOTIDE SEQUENCE</scope>
    <source>
        <strain evidence="13">Stoneville</strain>
        <tissue evidence="13">Whole head</tissue>
    </source>
</reference>
<keyword evidence="3 10" id="KW-0444">Lipid biosynthesis</keyword>
<comment type="catalytic activity">
    <reaction evidence="9 10">
        <text>a long-chain fatty acyl-CoA + 2 NADPH + 2 H(+) = a long-chain primary fatty alcohol + 2 NADP(+) + CoA</text>
        <dbReference type="Rhea" id="RHEA:52716"/>
        <dbReference type="ChEBI" id="CHEBI:15378"/>
        <dbReference type="ChEBI" id="CHEBI:57287"/>
        <dbReference type="ChEBI" id="CHEBI:57783"/>
        <dbReference type="ChEBI" id="CHEBI:58349"/>
        <dbReference type="ChEBI" id="CHEBI:77396"/>
        <dbReference type="ChEBI" id="CHEBI:83139"/>
        <dbReference type="EC" id="1.2.1.84"/>
    </reaction>
</comment>
<evidence type="ECO:0000256" key="5">
    <source>
        <dbReference type="ARBA" id="ARBA00022857"/>
    </source>
</evidence>
<dbReference type="GO" id="GO:0016020">
    <property type="term" value="C:membrane"/>
    <property type="evidence" value="ECO:0007669"/>
    <property type="project" value="UniProtKB-SubCell"/>
</dbReference>
<comment type="caution">
    <text evidence="13">The sequence shown here is derived from an EMBL/GenBank/DDBJ whole genome shotgun (WGS) entry which is preliminary data.</text>
</comment>
<evidence type="ECO:0000256" key="7">
    <source>
        <dbReference type="ARBA" id="ARBA00023098"/>
    </source>
</evidence>
<proteinExistence type="inferred from homology"/>
<dbReference type="Pfam" id="PF03015">
    <property type="entry name" value="Sterile"/>
    <property type="match status" value="1"/>
</dbReference>
<dbReference type="CDD" id="cd05236">
    <property type="entry name" value="FAR-N_SDR_e"/>
    <property type="match status" value="1"/>
</dbReference>
<dbReference type="Proteomes" id="UP000719412">
    <property type="component" value="Unassembled WGS sequence"/>
</dbReference>
<evidence type="ECO:0000313" key="14">
    <source>
        <dbReference type="Proteomes" id="UP000719412"/>
    </source>
</evidence>
<dbReference type="Gene3D" id="3.90.70.10">
    <property type="entry name" value="Cysteine proteinases"/>
    <property type="match status" value="1"/>
</dbReference>
<evidence type="ECO:0000256" key="10">
    <source>
        <dbReference type="RuleBase" id="RU363097"/>
    </source>
</evidence>
<protein>
    <recommendedName>
        <fullName evidence="10">Fatty acyl-CoA reductase</fullName>
        <ecNumber evidence="10">1.2.1.84</ecNumber>
    </recommendedName>
</protein>
<comment type="similarity">
    <text evidence="2 10">Belongs to the fatty acyl-CoA reductase family.</text>
</comment>
<dbReference type="SUPFAM" id="SSF51735">
    <property type="entry name" value="NAD(P)-binding Rossmann-fold domains"/>
    <property type="match status" value="1"/>
</dbReference>
<dbReference type="Gene3D" id="3.40.50.720">
    <property type="entry name" value="NAD(P)-binding Rossmann-like Domain"/>
    <property type="match status" value="1"/>
</dbReference>
<dbReference type="InterPro" id="IPR013120">
    <property type="entry name" value="FAR_NAD-bd"/>
</dbReference>
<dbReference type="AlphaFoldDB" id="A0A8J6HG85"/>
<dbReference type="InterPro" id="IPR001394">
    <property type="entry name" value="Peptidase_C19_UCH"/>
</dbReference>
<evidence type="ECO:0000256" key="9">
    <source>
        <dbReference type="ARBA" id="ARBA00052530"/>
    </source>
</evidence>
<dbReference type="PANTHER" id="PTHR11011:SF12">
    <property type="entry name" value="FATTY ACYL-COA REDUCTASE"/>
    <property type="match status" value="1"/>
</dbReference>
<dbReference type="EMBL" id="JABDTM020025093">
    <property type="protein sequence ID" value="KAH0813617.1"/>
    <property type="molecule type" value="Genomic_DNA"/>
</dbReference>
<feature type="compositionally biased region" description="Basic and acidic residues" evidence="11">
    <location>
        <begin position="202"/>
        <end position="212"/>
    </location>
</feature>
<feature type="compositionally biased region" description="Polar residues" evidence="11">
    <location>
        <begin position="189"/>
        <end position="199"/>
    </location>
</feature>
<name>A0A8J6HG85_TENMO</name>
<comment type="subcellular location">
    <subcellularLocation>
        <location evidence="1">Membrane</location>
        <topology evidence="1">Multi-pass membrane protein</topology>
    </subcellularLocation>
</comment>
<reference evidence="13" key="1">
    <citation type="journal article" date="2020" name="J Insects Food Feed">
        <title>The yellow mealworm (Tenebrio molitor) genome: a resource for the emerging insects as food and feed industry.</title>
        <authorList>
            <person name="Eriksson T."/>
            <person name="Andere A."/>
            <person name="Kelstrup H."/>
            <person name="Emery V."/>
            <person name="Picard C."/>
        </authorList>
    </citation>
    <scope>NUCLEOTIDE SEQUENCE</scope>
    <source>
        <strain evidence="13">Stoneville</strain>
        <tissue evidence="13">Whole head</tissue>
    </source>
</reference>
<dbReference type="PANTHER" id="PTHR11011">
    <property type="entry name" value="MALE STERILITY PROTEIN 2-RELATED"/>
    <property type="match status" value="1"/>
</dbReference>
<feature type="region of interest" description="Disordered" evidence="11">
    <location>
        <begin position="182"/>
        <end position="265"/>
    </location>
</feature>
<accession>A0A8J6HG85</accession>
<dbReference type="GO" id="GO:0004843">
    <property type="term" value="F:cysteine-type deubiquitinase activity"/>
    <property type="evidence" value="ECO:0007669"/>
    <property type="project" value="InterPro"/>
</dbReference>
<feature type="compositionally biased region" description="Polar residues" evidence="11">
    <location>
        <begin position="213"/>
        <end position="222"/>
    </location>
</feature>
<dbReference type="Pfam" id="PF07993">
    <property type="entry name" value="NAD_binding_4"/>
    <property type="match status" value="1"/>
</dbReference>
<feature type="compositionally biased region" description="Polar residues" evidence="11">
    <location>
        <begin position="235"/>
        <end position="254"/>
    </location>
</feature>